<dbReference type="Gene3D" id="3.20.20.10">
    <property type="entry name" value="Alanine racemase"/>
    <property type="match status" value="1"/>
</dbReference>
<accession>A0A1E2UHF7</accession>
<dbReference type="FunFam" id="3.20.20.10:FF:000012">
    <property type="entry name" value="Carboxynorspermidine/carboxyspermidine decarboxylase"/>
    <property type="match status" value="1"/>
</dbReference>
<dbReference type="InterPro" id="IPR009006">
    <property type="entry name" value="Ala_racemase/Decarboxylase_C"/>
</dbReference>
<comment type="subcellular location">
    <subcellularLocation>
        <location evidence="11">Cytoplasm</location>
    </subcellularLocation>
</comment>
<comment type="cofactor">
    <cofactor evidence="1 11">
        <name>pyridoxal 5'-phosphate</name>
        <dbReference type="ChEBI" id="CHEBI:597326"/>
    </cofactor>
</comment>
<dbReference type="AlphaFoldDB" id="A0A1E2UHF7"/>
<evidence type="ECO:0000256" key="11">
    <source>
        <dbReference type="PIRNR" id="PIRNR038941"/>
    </source>
</evidence>
<keyword evidence="5 11" id="KW-0663">Pyridoxal phosphate</keyword>
<evidence type="ECO:0000256" key="9">
    <source>
        <dbReference type="ARBA" id="ARBA00047351"/>
    </source>
</evidence>
<dbReference type="GO" id="GO:0045312">
    <property type="term" value="P:nor-spermidine biosynthetic process"/>
    <property type="evidence" value="ECO:0007669"/>
    <property type="project" value="InterPro"/>
</dbReference>
<gene>
    <name evidence="14" type="ORF">A3196_19305</name>
</gene>
<dbReference type="Gene3D" id="2.40.37.10">
    <property type="entry name" value="Lyase, Ornithine Decarboxylase, Chain A, domain 1"/>
    <property type="match status" value="1"/>
</dbReference>
<keyword evidence="11" id="KW-0963">Cytoplasm</keyword>
<comment type="catalytic activity">
    <reaction evidence="10 11">
        <text>carboxynorspermidine + H(+) = norspermidine + CO2</text>
        <dbReference type="Rhea" id="RHEA:34099"/>
        <dbReference type="ChEBI" id="CHEBI:15378"/>
        <dbReference type="ChEBI" id="CHEBI:16526"/>
        <dbReference type="ChEBI" id="CHEBI:57920"/>
        <dbReference type="ChEBI" id="CHEBI:65070"/>
        <dbReference type="EC" id="4.1.1.96"/>
    </reaction>
</comment>
<dbReference type="OrthoDB" id="9804410at2"/>
<evidence type="ECO:0000313" key="15">
    <source>
        <dbReference type="Proteomes" id="UP000094849"/>
    </source>
</evidence>
<comment type="caution">
    <text evidence="14">The sequence shown here is derived from an EMBL/GenBank/DDBJ whole genome shotgun (WGS) entry which is preliminary data.</text>
</comment>
<dbReference type="GO" id="GO:0008836">
    <property type="term" value="F:diaminopimelate decarboxylase activity"/>
    <property type="evidence" value="ECO:0007669"/>
    <property type="project" value="TreeGrafter"/>
</dbReference>
<proteinExistence type="inferred from homology"/>
<keyword evidence="6 11" id="KW-0745">Spermidine biosynthesis</keyword>
<dbReference type="GO" id="GO:0009089">
    <property type="term" value="P:lysine biosynthetic process via diaminopimelate"/>
    <property type="evidence" value="ECO:0007669"/>
    <property type="project" value="TreeGrafter"/>
</dbReference>
<dbReference type="SUPFAM" id="SSF51419">
    <property type="entry name" value="PLP-binding barrel"/>
    <property type="match status" value="1"/>
</dbReference>
<evidence type="ECO:0000259" key="13">
    <source>
        <dbReference type="Pfam" id="PF00278"/>
    </source>
</evidence>
<dbReference type="PIRSF" id="PIRSF038941">
    <property type="entry name" value="NspC"/>
    <property type="match status" value="1"/>
</dbReference>
<dbReference type="NCBIfam" id="TIGR01047">
    <property type="entry name" value="nspC"/>
    <property type="match status" value="1"/>
</dbReference>
<comment type="subunit">
    <text evidence="11">Homodimer.</text>
</comment>
<dbReference type="PANTHER" id="PTHR43727">
    <property type="entry name" value="DIAMINOPIMELATE DECARBOXYLASE"/>
    <property type="match status" value="1"/>
</dbReference>
<dbReference type="SUPFAM" id="SSF50621">
    <property type="entry name" value="Alanine racemase C-terminal domain-like"/>
    <property type="match status" value="1"/>
</dbReference>
<evidence type="ECO:0000256" key="5">
    <source>
        <dbReference type="ARBA" id="ARBA00022898"/>
    </source>
</evidence>
<dbReference type="InterPro" id="IPR022643">
    <property type="entry name" value="De-COase2_C"/>
</dbReference>
<evidence type="ECO:0000256" key="4">
    <source>
        <dbReference type="ARBA" id="ARBA00022793"/>
    </source>
</evidence>
<evidence type="ECO:0000256" key="10">
    <source>
        <dbReference type="ARBA" id="ARBA00047389"/>
    </source>
</evidence>
<evidence type="ECO:0000256" key="2">
    <source>
        <dbReference type="ARBA" id="ARBA00012259"/>
    </source>
</evidence>
<comment type="function">
    <text evidence="11">Catalyzes the decarboxylation of carboxynorspermidine and carboxyspermidine.</text>
</comment>
<comment type="catalytic activity">
    <reaction evidence="9 11">
        <text>carboxyspermidine + H(+) = spermidine + CO2</text>
        <dbReference type="Rhea" id="RHEA:34095"/>
        <dbReference type="ChEBI" id="CHEBI:15378"/>
        <dbReference type="ChEBI" id="CHEBI:16526"/>
        <dbReference type="ChEBI" id="CHEBI:57834"/>
        <dbReference type="ChEBI" id="CHEBI:65072"/>
        <dbReference type="EC" id="4.1.1.96"/>
    </reaction>
</comment>
<dbReference type="InterPro" id="IPR005730">
    <property type="entry name" value="Nsp_de-COase"/>
</dbReference>
<evidence type="ECO:0000256" key="1">
    <source>
        <dbReference type="ARBA" id="ARBA00001933"/>
    </source>
</evidence>
<evidence type="ECO:0000256" key="12">
    <source>
        <dbReference type="PIRSR" id="PIRSR038941-1"/>
    </source>
</evidence>
<reference evidence="14 15" key="1">
    <citation type="submission" date="2016-03" db="EMBL/GenBank/DDBJ databases">
        <title>Chemosynthetic sulphur-oxidizing symbionts of marine invertebrate animals are capable of nitrogen fixation.</title>
        <authorList>
            <person name="Petersen J.M."/>
            <person name="Kemper A."/>
            <person name="Gruber-Vodicka H."/>
            <person name="Cardini U."/>
            <person name="Geest Mvander."/>
            <person name="Kleiner M."/>
            <person name="Bulgheresi S."/>
            <person name="Fussmann M."/>
            <person name="Herbold C."/>
            <person name="Seah B.K.B."/>
            <person name="Antony C.Paul."/>
            <person name="Liu D."/>
            <person name="Belitz A."/>
            <person name="Weber M."/>
        </authorList>
    </citation>
    <scope>NUCLEOTIDE SEQUENCE [LARGE SCALE GENOMIC DNA]</scope>
    <source>
        <strain evidence="14">G_D</strain>
    </source>
</reference>
<evidence type="ECO:0000256" key="3">
    <source>
        <dbReference type="ARBA" id="ARBA00013633"/>
    </source>
</evidence>
<evidence type="ECO:0000256" key="6">
    <source>
        <dbReference type="ARBA" id="ARBA00023066"/>
    </source>
</evidence>
<dbReference type="Pfam" id="PF00278">
    <property type="entry name" value="Orn_DAP_Arg_deC"/>
    <property type="match status" value="1"/>
</dbReference>
<dbReference type="GO" id="GO:0005737">
    <property type="term" value="C:cytoplasm"/>
    <property type="evidence" value="ECO:0007669"/>
    <property type="project" value="UniProtKB-SubCell"/>
</dbReference>
<dbReference type="CDD" id="cd06829">
    <property type="entry name" value="PLPDE_III_CANSDC"/>
    <property type="match status" value="1"/>
</dbReference>
<dbReference type="InterPro" id="IPR029066">
    <property type="entry name" value="PLP-binding_barrel"/>
</dbReference>
<dbReference type="Proteomes" id="UP000094849">
    <property type="component" value="Unassembled WGS sequence"/>
</dbReference>
<dbReference type="EMBL" id="LVJZ01000005">
    <property type="protein sequence ID" value="ODB92917.1"/>
    <property type="molecule type" value="Genomic_DNA"/>
</dbReference>
<sequence>MSSEFESLPSPCYLLEAAKLRQNLQLIDRVQKASGCHIILALKGFAMWSTFPMVREYLSGCSASSYNEARLAKTHFGGHVHLYAPAYSETEFPELLPLAERISFNSLSQWQRFGDQALAAEKSCGLRVNPTINEVATDLYNPCDNQSRLGISVEQAAAGVPPGIEGLHVHALCESDSNATFRLIQAVEEKFAHWLPKLKWCNLGGGHLMTRKGYDVAALIEMLKGFRQRHPHLDIVLEPGSAIAWDTGPLVATVLDLIERGGVAIALLDVSATAHMPDVLEMPYRAEVRHGAEAGSRPYTYRLTGPTCLAGDIIGDYAFDQPLQLGERVIFEDMIHYTMVKTTQFNGVPHPAIAIRHEQGNIEIIKQFSYHDYERRLS</sequence>
<feature type="domain" description="Orn/DAP/Arg decarboxylase 2 C-terminal" evidence="13">
    <location>
        <begin position="246"/>
        <end position="334"/>
    </location>
</feature>
<dbReference type="PANTHER" id="PTHR43727:SF1">
    <property type="entry name" value="CARBOXYNORSPERMIDINE_CARBOXYSPERMIDINE DECARBOXYLASE"/>
    <property type="match status" value="1"/>
</dbReference>
<evidence type="ECO:0000256" key="8">
    <source>
        <dbReference type="ARBA" id="ARBA00025802"/>
    </source>
</evidence>
<keyword evidence="15" id="KW-1185">Reference proteome</keyword>
<evidence type="ECO:0000313" key="14">
    <source>
        <dbReference type="EMBL" id="ODB92917.1"/>
    </source>
</evidence>
<protein>
    <recommendedName>
        <fullName evidence="3 11">Carboxynorspermidine/carboxyspermidine decarboxylase</fullName>
        <shortName evidence="11">CANS DC/CAS DC</shortName>
        <shortName evidence="11">CANSDC/CASDC</shortName>
        <ecNumber evidence="2 11">4.1.1.96</ecNumber>
    </recommendedName>
</protein>
<organism evidence="14 15">
    <name type="scientific">Candidatus Thiodiazotropha endoloripes</name>
    <dbReference type="NCBI Taxonomy" id="1818881"/>
    <lineage>
        <taxon>Bacteria</taxon>
        <taxon>Pseudomonadati</taxon>
        <taxon>Pseudomonadota</taxon>
        <taxon>Gammaproteobacteria</taxon>
        <taxon>Chromatiales</taxon>
        <taxon>Sedimenticolaceae</taxon>
        <taxon>Candidatus Thiodiazotropha</taxon>
    </lineage>
</organism>
<dbReference type="EC" id="4.1.1.96" evidence="2 11"/>
<keyword evidence="7 11" id="KW-0456">Lyase</keyword>
<dbReference type="STRING" id="1818881.A3196_19305"/>
<feature type="binding site" evidence="12">
    <location>
        <position position="278"/>
    </location>
    <ligand>
        <name>substrate</name>
    </ligand>
</feature>
<name>A0A1E2UHF7_9GAMM</name>
<dbReference type="GO" id="GO:0008295">
    <property type="term" value="P:spermidine biosynthetic process"/>
    <property type="evidence" value="ECO:0007669"/>
    <property type="project" value="UniProtKB-KW"/>
</dbReference>
<dbReference type="RefSeq" id="WP_069015605.1">
    <property type="nucleotide sequence ID" value="NZ_LVJW01000007.1"/>
</dbReference>
<evidence type="ECO:0000256" key="7">
    <source>
        <dbReference type="ARBA" id="ARBA00023239"/>
    </source>
</evidence>
<keyword evidence="4 11" id="KW-0210">Decarboxylase</keyword>
<comment type="similarity">
    <text evidence="8 11">Belongs to the Orn/Lys/Arg decarboxylase class-II family. NspC subfamily.</text>
</comment>
<keyword evidence="11" id="KW-0620">Polyamine biosynthesis</keyword>